<dbReference type="OrthoDB" id="1601at2759"/>
<name>K0ST16_THAOC</name>
<evidence type="ECO:0000256" key="1">
    <source>
        <dbReference type="ARBA" id="ARBA00004141"/>
    </source>
</evidence>
<evidence type="ECO:0000256" key="4">
    <source>
        <dbReference type="ARBA" id="ARBA00022989"/>
    </source>
</evidence>
<feature type="transmembrane region" description="Helical" evidence="6">
    <location>
        <begin position="75"/>
        <end position="96"/>
    </location>
</feature>
<evidence type="ECO:0008006" key="10">
    <source>
        <dbReference type="Google" id="ProtNLM"/>
    </source>
</evidence>
<dbReference type="SUPFAM" id="SSF103481">
    <property type="entry name" value="Multidrug resistance efflux transporter EmrE"/>
    <property type="match status" value="1"/>
</dbReference>
<evidence type="ECO:0000313" key="9">
    <source>
        <dbReference type="Proteomes" id="UP000266841"/>
    </source>
</evidence>
<dbReference type="eggNOG" id="KOG1582">
    <property type="taxonomic scope" value="Eukaryota"/>
</dbReference>
<keyword evidence="5 6" id="KW-0472">Membrane</keyword>
<dbReference type="AlphaFoldDB" id="K0ST16"/>
<feature type="chain" id="PRO_5003837345" description="Sugar phosphate transporter domain-containing protein" evidence="7">
    <location>
        <begin position="20"/>
        <end position="205"/>
    </location>
</feature>
<dbReference type="InterPro" id="IPR013657">
    <property type="entry name" value="SCL35B1-4/HUT1"/>
</dbReference>
<evidence type="ECO:0000256" key="3">
    <source>
        <dbReference type="ARBA" id="ARBA00022692"/>
    </source>
</evidence>
<protein>
    <recommendedName>
        <fullName evidence="10">Sugar phosphate transporter domain-containing protein</fullName>
    </recommendedName>
</protein>
<feature type="signal peptide" evidence="7">
    <location>
        <begin position="1"/>
        <end position="19"/>
    </location>
</feature>
<organism evidence="8 9">
    <name type="scientific">Thalassiosira oceanica</name>
    <name type="common">Marine diatom</name>
    <dbReference type="NCBI Taxonomy" id="159749"/>
    <lineage>
        <taxon>Eukaryota</taxon>
        <taxon>Sar</taxon>
        <taxon>Stramenopiles</taxon>
        <taxon>Ochrophyta</taxon>
        <taxon>Bacillariophyta</taxon>
        <taxon>Coscinodiscophyceae</taxon>
        <taxon>Thalassiosirophycidae</taxon>
        <taxon>Thalassiosirales</taxon>
        <taxon>Thalassiosiraceae</taxon>
        <taxon>Thalassiosira</taxon>
    </lineage>
</organism>
<gene>
    <name evidence="8" type="ORF">THAOC_18081</name>
</gene>
<dbReference type="GO" id="GO:0005789">
    <property type="term" value="C:endoplasmic reticulum membrane"/>
    <property type="evidence" value="ECO:0007669"/>
    <property type="project" value="TreeGrafter"/>
</dbReference>
<dbReference type="Pfam" id="PF08449">
    <property type="entry name" value="UAA"/>
    <property type="match status" value="1"/>
</dbReference>
<keyword evidence="9" id="KW-1185">Reference proteome</keyword>
<evidence type="ECO:0000313" key="8">
    <source>
        <dbReference type="EMBL" id="EJK61432.1"/>
    </source>
</evidence>
<keyword evidence="7" id="KW-0732">Signal</keyword>
<evidence type="ECO:0000256" key="6">
    <source>
        <dbReference type="SAM" id="Phobius"/>
    </source>
</evidence>
<dbReference type="PANTHER" id="PTHR10778">
    <property type="entry name" value="SOLUTE CARRIER FAMILY 35 MEMBER B"/>
    <property type="match status" value="1"/>
</dbReference>
<keyword evidence="4 6" id="KW-1133">Transmembrane helix</keyword>
<dbReference type="GO" id="GO:0046964">
    <property type="term" value="F:3'-phosphoadenosine 5'-phosphosulfate transmembrane transporter activity"/>
    <property type="evidence" value="ECO:0007669"/>
    <property type="project" value="TreeGrafter"/>
</dbReference>
<dbReference type="Proteomes" id="UP000266841">
    <property type="component" value="Unassembled WGS sequence"/>
</dbReference>
<comment type="subcellular location">
    <subcellularLocation>
        <location evidence="1">Membrane</location>
        <topology evidence="1">Multi-pass membrane protein</topology>
    </subcellularLocation>
</comment>
<feature type="transmembrane region" description="Helical" evidence="6">
    <location>
        <begin position="108"/>
        <end position="128"/>
    </location>
</feature>
<evidence type="ECO:0000256" key="5">
    <source>
        <dbReference type="ARBA" id="ARBA00023136"/>
    </source>
</evidence>
<reference evidence="8 9" key="1">
    <citation type="journal article" date="2012" name="Genome Biol.">
        <title>Genome and low-iron response of an oceanic diatom adapted to chronic iron limitation.</title>
        <authorList>
            <person name="Lommer M."/>
            <person name="Specht M."/>
            <person name="Roy A.S."/>
            <person name="Kraemer L."/>
            <person name="Andreson R."/>
            <person name="Gutowska M.A."/>
            <person name="Wolf J."/>
            <person name="Bergner S.V."/>
            <person name="Schilhabel M.B."/>
            <person name="Klostermeier U.C."/>
            <person name="Beiko R.G."/>
            <person name="Rosenstiel P."/>
            <person name="Hippler M."/>
            <person name="Laroche J."/>
        </authorList>
    </citation>
    <scope>NUCLEOTIDE SEQUENCE [LARGE SCALE GENOMIC DNA]</scope>
    <source>
        <strain evidence="8 9">CCMP1005</strain>
    </source>
</reference>
<keyword evidence="3 6" id="KW-0812">Transmembrane</keyword>
<dbReference type="EMBL" id="AGNL01020003">
    <property type="protein sequence ID" value="EJK61432.1"/>
    <property type="molecule type" value="Genomic_DNA"/>
</dbReference>
<dbReference type="GO" id="GO:0000139">
    <property type="term" value="C:Golgi membrane"/>
    <property type="evidence" value="ECO:0007669"/>
    <property type="project" value="TreeGrafter"/>
</dbReference>
<evidence type="ECO:0000256" key="2">
    <source>
        <dbReference type="ARBA" id="ARBA00022448"/>
    </source>
</evidence>
<feature type="transmembrane region" description="Helical" evidence="6">
    <location>
        <begin position="169"/>
        <end position="187"/>
    </location>
</feature>
<keyword evidence="2" id="KW-0813">Transport</keyword>
<dbReference type="InterPro" id="IPR037185">
    <property type="entry name" value="EmrE-like"/>
</dbReference>
<comment type="caution">
    <text evidence="8">The sequence shown here is derived from an EMBL/GenBank/DDBJ whole genome shotgun (WGS) entry which is preliminary data.</text>
</comment>
<proteinExistence type="predicted"/>
<dbReference type="OMA" id="TECHGLG"/>
<feature type="transmembrane region" description="Helical" evidence="6">
    <location>
        <begin position="43"/>
        <end position="63"/>
    </location>
</feature>
<accession>K0ST16</accession>
<sequence>MQYTAALVMGSGLATLTAANVFDSKSNRPLEQHTEDWHQELGHFIGPILLTVSTIFDSIIPNLQENLLQSAKVSTSELIFVSNSVMWVVLVGYTAYSGELVLAWRYCLTHRDASFVLLVQGICAYFGLKCYLRIIQDQGGVVGVLAANMRKVCTIILSFLLFSKPFNERHFIGLVLVFVGVYLGFISKNKAKSKSVRRKAERSEV</sequence>
<evidence type="ECO:0000256" key="7">
    <source>
        <dbReference type="SAM" id="SignalP"/>
    </source>
</evidence>
<dbReference type="PANTHER" id="PTHR10778:SF8">
    <property type="entry name" value="ADENOSINE 3'-PHOSPHO 5'-PHOSPHOSULFATE TRANSPORTER 2"/>
    <property type="match status" value="1"/>
</dbReference>